<name>A0A1G8RWV5_9BACI</name>
<dbReference type="SUPFAM" id="SSF158472">
    <property type="entry name" value="HAMP domain-like"/>
    <property type="match status" value="1"/>
</dbReference>
<evidence type="ECO:0000256" key="14">
    <source>
        <dbReference type="SAM" id="Coils"/>
    </source>
</evidence>
<feature type="coiled-coil region" evidence="14">
    <location>
        <begin position="441"/>
        <end position="496"/>
    </location>
</feature>
<evidence type="ECO:0000256" key="8">
    <source>
        <dbReference type="ARBA" id="ARBA00022741"/>
    </source>
</evidence>
<dbReference type="Pfam" id="PF00672">
    <property type="entry name" value="HAMP"/>
    <property type="match status" value="1"/>
</dbReference>
<evidence type="ECO:0000313" key="18">
    <source>
        <dbReference type="EMBL" id="SDJ21438.1"/>
    </source>
</evidence>
<dbReference type="Gene3D" id="3.30.565.10">
    <property type="entry name" value="Histidine kinase-like ATPase, C-terminal domain"/>
    <property type="match status" value="1"/>
</dbReference>
<dbReference type="EMBL" id="FNDU01000035">
    <property type="protein sequence ID" value="SDJ21438.1"/>
    <property type="molecule type" value="Genomic_DNA"/>
</dbReference>
<dbReference type="CDD" id="cd00075">
    <property type="entry name" value="HATPase"/>
    <property type="match status" value="1"/>
</dbReference>
<keyword evidence="12" id="KW-0902">Two-component regulatory system</keyword>
<dbReference type="GO" id="GO:0005524">
    <property type="term" value="F:ATP binding"/>
    <property type="evidence" value="ECO:0007669"/>
    <property type="project" value="UniProtKB-KW"/>
</dbReference>
<dbReference type="CDD" id="cd06225">
    <property type="entry name" value="HAMP"/>
    <property type="match status" value="1"/>
</dbReference>
<accession>A0A1G8RWV5</accession>
<evidence type="ECO:0000256" key="1">
    <source>
        <dbReference type="ARBA" id="ARBA00000085"/>
    </source>
</evidence>
<dbReference type="SUPFAM" id="SSF55874">
    <property type="entry name" value="ATPase domain of HSP90 chaperone/DNA topoisomerase II/histidine kinase"/>
    <property type="match status" value="1"/>
</dbReference>
<dbReference type="InterPro" id="IPR003661">
    <property type="entry name" value="HisK_dim/P_dom"/>
</dbReference>
<keyword evidence="19" id="KW-1185">Reference proteome</keyword>
<protein>
    <recommendedName>
        <fullName evidence="3">histidine kinase</fullName>
        <ecNumber evidence="3">2.7.13.3</ecNumber>
    </recommendedName>
</protein>
<dbReference type="Pfam" id="PF00512">
    <property type="entry name" value="HisKA"/>
    <property type="match status" value="1"/>
</dbReference>
<dbReference type="SMART" id="SM00304">
    <property type="entry name" value="HAMP"/>
    <property type="match status" value="1"/>
</dbReference>
<dbReference type="PANTHER" id="PTHR45528">
    <property type="entry name" value="SENSOR HISTIDINE KINASE CPXA"/>
    <property type="match status" value="1"/>
</dbReference>
<keyword evidence="7 15" id="KW-0812">Transmembrane</keyword>
<keyword evidence="10" id="KW-0067">ATP-binding</keyword>
<dbReference type="Gene3D" id="3.30.450.20">
    <property type="entry name" value="PAS domain"/>
    <property type="match status" value="1"/>
</dbReference>
<dbReference type="STRING" id="930129.SAMN05216352_1353"/>
<dbReference type="Proteomes" id="UP000199017">
    <property type="component" value="Unassembled WGS sequence"/>
</dbReference>
<dbReference type="SUPFAM" id="SSF47384">
    <property type="entry name" value="Homodimeric domain of signal transducing histidine kinase"/>
    <property type="match status" value="1"/>
</dbReference>
<feature type="coiled-coil region" evidence="14">
    <location>
        <begin position="67"/>
        <end position="101"/>
    </location>
</feature>
<evidence type="ECO:0000259" key="16">
    <source>
        <dbReference type="PROSITE" id="PS50109"/>
    </source>
</evidence>
<dbReference type="Pfam" id="PF02518">
    <property type="entry name" value="HATPase_c"/>
    <property type="match status" value="1"/>
</dbReference>
<evidence type="ECO:0000256" key="11">
    <source>
        <dbReference type="ARBA" id="ARBA00022989"/>
    </source>
</evidence>
<dbReference type="CDD" id="cd00082">
    <property type="entry name" value="HisKA"/>
    <property type="match status" value="1"/>
</dbReference>
<dbReference type="PROSITE" id="PS50885">
    <property type="entry name" value="HAMP"/>
    <property type="match status" value="1"/>
</dbReference>
<evidence type="ECO:0000256" key="5">
    <source>
        <dbReference type="ARBA" id="ARBA00022553"/>
    </source>
</evidence>
<organism evidence="18 19">
    <name type="scientific">Alteribacillus bidgolensis</name>
    <dbReference type="NCBI Taxonomy" id="930129"/>
    <lineage>
        <taxon>Bacteria</taxon>
        <taxon>Bacillati</taxon>
        <taxon>Bacillota</taxon>
        <taxon>Bacilli</taxon>
        <taxon>Bacillales</taxon>
        <taxon>Bacillaceae</taxon>
        <taxon>Alteribacillus</taxon>
    </lineage>
</organism>
<keyword evidence="14" id="KW-0175">Coiled coil</keyword>
<dbReference type="InterPro" id="IPR033479">
    <property type="entry name" value="dCache_1"/>
</dbReference>
<keyword evidence="6" id="KW-0808">Transferase</keyword>
<keyword evidence="9 18" id="KW-0418">Kinase</keyword>
<dbReference type="GO" id="GO:0000155">
    <property type="term" value="F:phosphorelay sensor kinase activity"/>
    <property type="evidence" value="ECO:0007669"/>
    <property type="project" value="InterPro"/>
</dbReference>
<comment type="subcellular location">
    <subcellularLocation>
        <location evidence="2">Cell membrane</location>
        <topology evidence="2">Multi-pass membrane protein</topology>
    </subcellularLocation>
</comment>
<dbReference type="PRINTS" id="PR00344">
    <property type="entry name" value="BCTRLSENSOR"/>
</dbReference>
<keyword evidence="4" id="KW-1003">Cell membrane</keyword>
<feature type="transmembrane region" description="Helical" evidence="15">
    <location>
        <begin position="20"/>
        <end position="41"/>
    </location>
</feature>
<dbReference type="Gene3D" id="1.10.287.130">
    <property type="match status" value="1"/>
</dbReference>
<dbReference type="Pfam" id="PF02743">
    <property type="entry name" value="dCache_1"/>
    <property type="match status" value="1"/>
</dbReference>
<keyword evidence="5" id="KW-0597">Phosphoprotein</keyword>
<feature type="domain" description="Histidine kinase" evidence="16">
    <location>
        <begin position="496"/>
        <end position="714"/>
    </location>
</feature>
<evidence type="ECO:0000256" key="3">
    <source>
        <dbReference type="ARBA" id="ARBA00012438"/>
    </source>
</evidence>
<evidence type="ECO:0000313" key="19">
    <source>
        <dbReference type="Proteomes" id="UP000199017"/>
    </source>
</evidence>
<dbReference type="SMART" id="SM00387">
    <property type="entry name" value="HATPase_c"/>
    <property type="match status" value="1"/>
</dbReference>
<dbReference type="InterPro" id="IPR036097">
    <property type="entry name" value="HisK_dim/P_sf"/>
</dbReference>
<gene>
    <name evidence="18" type="ORF">SAMN05216352_1353</name>
</gene>
<evidence type="ECO:0000256" key="10">
    <source>
        <dbReference type="ARBA" id="ARBA00022840"/>
    </source>
</evidence>
<keyword evidence="11 15" id="KW-1133">Transmembrane helix</keyword>
<dbReference type="GO" id="GO:0005886">
    <property type="term" value="C:plasma membrane"/>
    <property type="evidence" value="ECO:0007669"/>
    <property type="project" value="UniProtKB-SubCell"/>
</dbReference>
<reference evidence="18 19" key="1">
    <citation type="submission" date="2016-10" db="EMBL/GenBank/DDBJ databases">
        <authorList>
            <person name="de Groot N.N."/>
        </authorList>
    </citation>
    <scope>NUCLEOTIDE SEQUENCE [LARGE SCALE GENOMIC DNA]</scope>
    <source>
        <strain evidence="19">P4B,CCM 7963,CECT 7998,DSM 25260,IBRC-M 10614,KCTC 13821</strain>
    </source>
</reference>
<dbReference type="InterPro" id="IPR050398">
    <property type="entry name" value="HssS/ArlS-like"/>
</dbReference>
<evidence type="ECO:0000256" key="9">
    <source>
        <dbReference type="ARBA" id="ARBA00022777"/>
    </source>
</evidence>
<dbReference type="RefSeq" id="WP_091588424.1">
    <property type="nucleotide sequence ID" value="NZ_FNDU01000035.1"/>
</dbReference>
<dbReference type="Gene3D" id="6.10.340.10">
    <property type="match status" value="1"/>
</dbReference>
<dbReference type="InterPro" id="IPR003660">
    <property type="entry name" value="HAMP_dom"/>
</dbReference>
<dbReference type="EC" id="2.7.13.3" evidence="3"/>
<dbReference type="PANTHER" id="PTHR45528:SF1">
    <property type="entry name" value="SENSOR HISTIDINE KINASE CPXA"/>
    <property type="match status" value="1"/>
</dbReference>
<proteinExistence type="predicted"/>
<dbReference type="InterPro" id="IPR004358">
    <property type="entry name" value="Sig_transdc_His_kin-like_C"/>
</dbReference>
<evidence type="ECO:0000256" key="2">
    <source>
        <dbReference type="ARBA" id="ARBA00004651"/>
    </source>
</evidence>
<feature type="domain" description="HAMP" evidence="17">
    <location>
        <begin position="397"/>
        <end position="449"/>
    </location>
</feature>
<evidence type="ECO:0000256" key="6">
    <source>
        <dbReference type="ARBA" id="ARBA00022679"/>
    </source>
</evidence>
<keyword evidence="13 15" id="KW-0472">Membrane</keyword>
<evidence type="ECO:0000256" key="15">
    <source>
        <dbReference type="SAM" id="Phobius"/>
    </source>
</evidence>
<evidence type="ECO:0000256" key="12">
    <source>
        <dbReference type="ARBA" id="ARBA00023012"/>
    </source>
</evidence>
<sequence>MFKRPFKFRKKFRKSYYVKILVFTTMISFIPFVMIAAYSMYQGSNLSNQIMKDQIADTKKAVLSQKLLYLQKETKNLNTDLHNLENTLRLIQKQAETLYSNPNPTLTDELKLTKGKEGYLWETFEDKHEKTNVFISSLYSDSPEDTIYDLKIAKQLEPLFIQTMKNESMINAVYLALPTSSWLYYPFLDVEEAIAEKTFSPDVRFQDYEFYTVALNSERKVKWTKPYIWSAKPIGDTTKEDWLISVGAPVYTATGNFKGMVGLDVPIENITNKLMNVTFSERNAFSFLIDDKGNFIAGQRKAEGIEKNKLIMKNALENKEGIHPIKYSNSDAYLLSSTLDNGWRLNFLIPESDIVQPIIKSTKEQTNKHMLLFLGHLLLFSVFGIAILLYITYRFSRTITQPIDQLTNALRESAAGNFMNELPIKQEDEIGNLALAFNFMNRKIQELVGELNLKANQLEDKVLERTKELESANKRLVNTNQQLQESEKRRKEFMSQISHDLKTPLTSVREYTELLVNHPQLPEAQQKEIINSILLRSNHIVQLINDLFEMNTDDDGDYIKEVIPFDFLLEQSLNMIAIRLEGSDIKITKDYETGSHFIFVDPKKMNRVFINILENAIKYSKSNKNDKIKIDITAYQQDKDLIIKFKDYGIGISENSLEKIFNPFFREKRTKKIKGSGLGLSIAQKIIAAHEGKILVESKVSVGTIITIVLPLVEISDF</sequence>
<evidence type="ECO:0000256" key="4">
    <source>
        <dbReference type="ARBA" id="ARBA00022475"/>
    </source>
</evidence>
<dbReference type="InterPro" id="IPR036890">
    <property type="entry name" value="HATPase_C_sf"/>
</dbReference>
<feature type="transmembrane region" description="Helical" evidence="15">
    <location>
        <begin position="370"/>
        <end position="391"/>
    </location>
</feature>
<dbReference type="SMART" id="SM00388">
    <property type="entry name" value="HisKA"/>
    <property type="match status" value="1"/>
</dbReference>
<dbReference type="AlphaFoldDB" id="A0A1G8RWV5"/>
<dbReference type="InterPro" id="IPR005467">
    <property type="entry name" value="His_kinase_dom"/>
</dbReference>
<evidence type="ECO:0000256" key="13">
    <source>
        <dbReference type="ARBA" id="ARBA00023136"/>
    </source>
</evidence>
<evidence type="ECO:0000259" key="17">
    <source>
        <dbReference type="PROSITE" id="PS50885"/>
    </source>
</evidence>
<evidence type="ECO:0000256" key="7">
    <source>
        <dbReference type="ARBA" id="ARBA00022692"/>
    </source>
</evidence>
<keyword evidence="8" id="KW-0547">Nucleotide-binding</keyword>
<dbReference type="InterPro" id="IPR003594">
    <property type="entry name" value="HATPase_dom"/>
</dbReference>
<dbReference type="PROSITE" id="PS50109">
    <property type="entry name" value="HIS_KIN"/>
    <property type="match status" value="1"/>
</dbReference>
<comment type="catalytic activity">
    <reaction evidence="1">
        <text>ATP + protein L-histidine = ADP + protein N-phospho-L-histidine.</text>
        <dbReference type="EC" id="2.7.13.3"/>
    </reaction>
</comment>
<dbReference type="FunFam" id="3.30.565.10:FF:000006">
    <property type="entry name" value="Sensor histidine kinase WalK"/>
    <property type="match status" value="1"/>
</dbReference>
<dbReference type="OrthoDB" id="2485714at2"/>